<gene>
    <name evidence="2" type="ORF">V1477_008552</name>
</gene>
<sequence>METNTFLIFTHSLLQTIILITSLYPIILPNQKDKINIDNFSIQIDSLPYITYCHLRLKIAFATIYIKKESRCNIWPNLINKEQITFPHKVNKNEISVEFDNYRSNFLLHSDNYIKPQYTIVEIILVQNLIELINNTKFIRYKNKGICYSDV</sequence>
<name>A0ABD2CDC6_VESMC</name>
<comment type="caution">
    <text evidence="2">The sequence shown here is derived from an EMBL/GenBank/DDBJ whole genome shotgun (WGS) entry which is preliminary data.</text>
</comment>
<reference evidence="2 3" key="1">
    <citation type="journal article" date="2024" name="Ann. Entomol. Soc. Am.">
        <title>Genomic analyses of the southern and eastern yellowjacket wasps (Hymenoptera: Vespidae) reveal evolutionary signatures of social life.</title>
        <authorList>
            <person name="Catto M.A."/>
            <person name="Caine P.B."/>
            <person name="Orr S.E."/>
            <person name="Hunt B.G."/>
            <person name="Goodisman M.A.D."/>
        </authorList>
    </citation>
    <scope>NUCLEOTIDE SEQUENCE [LARGE SCALE GENOMIC DNA]</scope>
    <source>
        <strain evidence="2">232</strain>
        <tissue evidence="2">Head and thorax</tissue>
    </source>
</reference>
<keyword evidence="1" id="KW-0472">Membrane</keyword>
<keyword evidence="1" id="KW-1133">Transmembrane helix</keyword>
<dbReference type="Proteomes" id="UP001607303">
    <property type="component" value="Unassembled WGS sequence"/>
</dbReference>
<evidence type="ECO:0000313" key="2">
    <source>
        <dbReference type="EMBL" id="KAL2743063.1"/>
    </source>
</evidence>
<accession>A0ABD2CDC6</accession>
<evidence type="ECO:0000313" key="3">
    <source>
        <dbReference type="Proteomes" id="UP001607303"/>
    </source>
</evidence>
<keyword evidence="1" id="KW-0812">Transmembrane</keyword>
<protein>
    <submittedName>
        <fullName evidence="2">Uncharacterized protein</fullName>
    </submittedName>
</protein>
<dbReference type="EMBL" id="JAYRBN010000056">
    <property type="protein sequence ID" value="KAL2743063.1"/>
    <property type="molecule type" value="Genomic_DNA"/>
</dbReference>
<organism evidence="2 3">
    <name type="scientific">Vespula maculifrons</name>
    <name type="common">Eastern yellow jacket</name>
    <name type="synonym">Wasp</name>
    <dbReference type="NCBI Taxonomy" id="7453"/>
    <lineage>
        <taxon>Eukaryota</taxon>
        <taxon>Metazoa</taxon>
        <taxon>Ecdysozoa</taxon>
        <taxon>Arthropoda</taxon>
        <taxon>Hexapoda</taxon>
        <taxon>Insecta</taxon>
        <taxon>Pterygota</taxon>
        <taxon>Neoptera</taxon>
        <taxon>Endopterygota</taxon>
        <taxon>Hymenoptera</taxon>
        <taxon>Apocrita</taxon>
        <taxon>Aculeata</taxon>
        <taxon>Vespoidea</taxon>
        <taxon>Vespidae</taxon>
        <taxon>Vespinae</taxon>
        <taxon>Vespula</taxon>
    </lineage>
</organism>
<dbReference type="AlphaFoldDB" id="A0ABD2CDC6"/>
<feature type="transmembrane region" description="Helical" evidence="1">
    <location>
        <begin position="6"/>
        <end position="27"/>
    </location>
</feature>
<evidence type="ECO:0000256" key="1">
    <source>
        <dbReference type="SAM" id="Phobius"/>
    </source>
</evidence>
<proteinExistence type="predicted"/>
<keyword evidence="3" id="KW-1185">Reference proteome</keyword>